<sequence length="310" mass="32214">MKWCTSLALAVAPLAVAALNVARDAETEFAERGWDIKNGISGHGITAHSLTEIIIIWVNPGGGAATTTYNEKATVTQTVTADAGYGAPPAASAATHTVKVGGPGGLVFQPDQLNNVPIGDTVIFEFLSQNHTVTQSGFDVPCKKLEGGLDSGFQANPNNTVSPAPQVAMQVMVSTPLWFYCRQKGHCGKGMVFSINPTAAKTQSQFQQMAIAQNGTGEGTPITGGSGGSAPPPAAETSAYAPPPPQRVLTEAVLPLDKEQSAPMAAAHASFPAALGLSLLILKESVLMVALVVLFPSVWDPWDPWVSKSV</sequence>
<dbReference type="InterPro" id="IPR052953">
    <property type="entry name" value="Ser-rich/MCO-related"/>
</dbReference>
<dbReference type="PANTHER" id="PTHR34883">
    <property type="entry name" value="SERINE-RICH PROTEIN, PUTATIVE-RELATED-RELATED"/>
    <property type="match status" value="1"/>
</dbReference>
<keyword evidence="4" id="KW-1185">Reference proteome</keyword>
<dbReference type="Gene3D" id="2.60.40.420">
    <property type="entry name" value="Cupredoxins - blue copper proteins"/>
    <property type="match status" value="1"/>
</dbReference>
<dbReference type="PANTHER" id="PTHR34883:SF4">
    <property type="entry name" value="CUPREDOXIN"/>
    <property type="match status" value="1"/>
</dbReference>
<feature type="region of interest" description="Disordered" evidence="1">
    <location>
        <begin position="215"/>
        <end position="242"/>
    </location>
</feature>
<comment type="caution">
    <text evidence="3">The sequence shown here is derived from an EMBL/GenBank/DDBJ whole genome shotgun (WGS) entry which is preliminary data.</text>
</comment>
<gene>
    <name evidence="3" type="ORF">PT974_10847</name>
</gene>
<dbReference type="InterPro" id="IPR008972">
    <property type="entry name" value="Cupredoxin"/>
</dbReference>
<accession>A0ABR0SAY6</accession>
<dbReference type="SUPFAM" id="SSF49503">
    <property type="entry name" value="Cupredoxins"/>
    <property type="match status" value="1"/>
</dbReference>
<evidence type="ECO:0000256" key="1">
    <source>
        <dbReference type="SAM" id="MobiDB-lite"/>
    </source>
</evidence>
<dbReference type="EMBL" id="JAVFKD010000015">
    <property type="protein sequence ID" value="KAK5989332.1"/>
    <property type="molecule type" value="Genomic_DNA"/>
</dbReference>
<keyword evidence="2" id="KW-0732">Signal</keyword>
<protein>
    <submittedName>
        <fullName evidence="3">GPI-anchored cupredoxin</fullName>
    </submittedName>
</protein>
<evidence type="ECO:0000313" key="3">
    <source>
        <dbReference type="EMBL" id="KAK5989332.1"/>
    </source>
</evidence>
<organism evidence="3 4">
    <name type="scientific">Cladobotryum mycophilum</name>
    <dbReference type="NCBI Taxonomy" id="491253"/>
    <lineage>
        <taxon>Eukaryota</taxon>
        <taxon>Fungi</taxon>
        <taxon>Dikarya</taxon>
        <taxon>Ascomycota</taxon>
        <taxon>Pezizomycotina</taxon>
        <taxon>Sordariomycetes</taxon>
        <taxon>Hypocreomycetidae</taxon>
        <taxon>Hypocreales</taxon>
        <taxon>Hypocreaceae</taxon>
        <taxon>Cladobotryum</taxon>
    </lineage>
</organism>
<reference evidence="3 4" key="1">
    <citation type="submission" date="2024-01" db="EMBL/GenBank/DDBJ databases">
        <title>Complete genome of Cladobotryum mycophilum ATHUM6906.</title>
        <authorList>
            <person name="Christinaki A.C."/>
            <person name="Myridakis A.I."/>
            <person name="Kouvelis V.N."/>
        </authorList>
    </citation>
    <scope>NUCLEOTIDE SEQUENCE [LARGE SCALE GENOMIC DNA]</scope>
    <source>
        <strain evidence="3 4">ATHUM6906</strain>
    </source>
</reference>
<evidence type="ECO:0000313" key="4">
    <source>
        <dbReference type="Proteomes" id="UP001338125"/>
    </source>
</evidence>
<feature type="signal peptide" evidence="2">
    <location>
        <begin position="1"/>
        <end position="18"/>
    </location>
</feature>
<proteinExistence type="predicted"/>
<name>A0ABR0SAY6_9HYPO</name>
<evidence type="ECO:0000256" key="2">
    <source>
        <dbReference type="SAM" id="SignalP"/>
    </source>
</evidence>
<feature type="compositionally biased region" description="Gly residues" evidence="1">
    <location>
        <begin position="216"/>
        <end position="228"/>
    </location>
</feature>
<dbReference type="CDD" id="cd00920">
    <property type="entry name" value="Cupredoxin"/>
    <property type="match status" value="1"/>
</dbReference>
<feature type="chain" id="PRO_5045362931" evidence="2">
    <location>
        <begin position="19"/>
        <end position="310"/>
    </location>
</feature>
<dbReference type="Proteomes" id="UP001338125">
    <property type="component" value="Unassembled WGS sequence"/>
</dbReference>